<proteinExistence type="predicted"/>
<evidence type="ECO:0000313" key="2">
    <source>
        <dbReference type="Proteomes" id="UP000003744"/>
    </source>
</evidence>
<dbReference type="Proteomes" id="UP000003744">
    <property type="component" value="Unassembled WGS sequence"/>
</dbReference>
<gene>
    <name evidence="1" type="ORF">HMPREF0077_0953</name>
</gene>
<accession>C2CHJ3</accession>
<evidence type="ECO:0000313" key="1">
    <source>
        <dbReference type="EMBL" id="EEI82948.1"/>
    </source>
</evidence>
<name>C2CHJ3_9FIRM</name>
<protein>
    <submittedName>
        <fullName evidence="1">Uncharacterized protein</fullName>
    </submittedName>
</protein>
<dbReference type="AlphaFoldDB" id="C2CHJ3"/>
<dbReference type="EMBL" id="ACGC01000049">
    <property type="protein sequence ID" value="EEI82948.1"/>
    <property type="molecule type" value="Genomic_DNA"/>
</dbReference>
<organism evidence="1 2">
    <name type="scientific">Anaerococcus tetradius ATCC 35098</name>
    <dbReference type="NCBI Taxonomy" id="525255"/>
    <lineage>
        <taxon>Bacteria</taxon>
        <taxon>Bacillati</taxon>
        <taxon>Bacillota</taxon>
        <taxon>Tissierellia</taxon>
        <taxon>Tissierellales</taxon>
        <taxon>Peptoniphilaceae</taxon>
        <taxon>Anaerococcus</taxon>
    </lineage>
</organism>
<sequence length="77" mass="9268">MVKKINLDVDPIFKRSVMKLTNTYNPKFSFGNKEFENEKELLSELSRNICEDFSEQLYPILLENLINDFYLHYEDNQ</sequence>
<dbReference type="RefSeq" id="WP_004837065.1">
    <property type="nucleotide sequence ID" value="NZ_GG666297.1"/>
</dbReference>
<dbReference type="HOGENOM" id="CLU_2630397_0_0_9"/>
<comment type="caution">
    <text evidence="1">The sequence shown here is derived from an EMBL/GenBank/DDBJ whole genome shotgun (WGS) entry which is preliminary data.</text>
</comment>
<reference evidence="1 2" key="1">
    <citation type="submission" date="2009-01" db="EMBL/GenBank/DDBJ databases">
        <authorList>
            <person name="Qin X."/>
            <person name="Bachman B."/>
            <person name="Battles P."/>
            <person name="Bell A."/>
            <person name="Bess C."/>
            <person name="Bickham C."/>
            <person name="Chaboub L."/>
            <person name="Chen D."/>
            <person name="Coyle M."/>
            <person name="Deiros D.R."/>
            <person name="Dinh H."/>
            <person name="Forbes L."/>
            <person name="Fowler G."/>
            <person name="Francisco L."/>
            <person name="Fu Q."/>
            <person name="Gubbala S."/>
            <person name="Hale W."/>
            <person name="Han Y."/>
            <person name="Hemphill L."/>
            <person name="Highlander S.K."/>
            <person name="Hirani K."/>
            <person name="Hogues M."/>
            <person name="Jackson L."/>
            <person name="Jakkamsetti A."/>
            <person name="Javaid M."/>
            <person name="Jiang H."/>
            <person name="Korchina V."/>
            <person name="Kovar C."/>
            <person name="Lara F."/>
            <person name="Lee S."/>
            <person name="Mata R."/>
            <person name="Mathew T."/>
            <person name="Moen C."/>
            <person name="Morales K."/>
            <person name="Munidasa M."/>
            <person name="Nazareth L."/>
            <person name="Ngo R."/>
            <person name="Nguyen L."/>
            <person name="Okwuonu G."/>
            <person name="Ongeri F."/>
            <person name="Patil S."/>
            <person name="Petrosino J."/>
            <person name="Pham C."/>
            <person name="Pham P."/>
            <person name="Pu L.-L."/>
            <person name="Puazo M."/>
            <person name="Raj R."/>
            <person name="Reid J."/>
            <person name="Rouhana J."/>
            <person name="Saada N."/>
            <person name="Shang Y."/>
            <person name="Simmons D."/>
            <person name="Thornton R."/>
            <person name="Warren J."/>
            <person name="Weissenberger G."/>
            <person name="Zhang J."/>
            <person name="Zhang L."/>
            <person name="Zhou C."/>
            <person name="Zhu D."/>
            <person name="Muzny D."/>
            <person name="Worley K."/>
            <person name="Gibbs R."/>
        </authorList>
    </citation>
    <scope>NUCLEOTIDE SEQUENCE [LARGE SCALE GENOMIC DNA]</scope>
    <source>
        <strain evidence="1 2">ATCC 35098</strain>
    </source>
</reference>